<evidence type="ECO:0000313" key="2">
    <source>
        <dbReference type="EnsemblMetazoa" id="GBRI021977-PA"/>
    </source>
</evidence>
<dbReference type="VEuPathDB" id="VectorBase:GBRI021977"/>
<dbReference type="InterPro" id="IPR004119">
    <property type="entry name" value="EcKL"/>
</dbReference>
<dbReference type="SMART" id="SM00587">
    <property type="entry name" value="CHK"/>
    <property type="match status" value="1"/>
</dbReference>
<proteinExistence type="predicted"/>
<dbReference type="AlphaFoldDB" id="A0A1A9WJG1"/>
<dbReference type="STRING" id="37001.A0A1A9WJG1"/>
<dbReference type="InterPro" id="IPR015897">
    <property type="entry name" value="CHK_kinase-like"/>
</dbReference>
<dbReference type="Gene3D" id="3.90.1200.10">
    <property type="match status" value="1"/>
</dbReference>
<sequence length="410" mass="47947">MSDNTTVIPKWIEAKLFENVFRESQPNYQSTRNFKVFHALAPGENYATIMLKVEAEVMLKDGLTDHLSYMLKISHNKVHFPEDFKHFHLFEVENGMYKEIIPEFERLYSKVGRRIRFGAKAYTLPTQEEHVLLEDLKPYGFKNVKRQDCLDLEHLRSALEKLAQWHAASAVLVQEKGIFDIKFQKGMLNEAGKEVLKTMFDDSGRHILKNIRKIEGHEEYYDEVRNFFSKFTDIFFESACVDPKEFNVLNHGDFWSNNIMFQYAADGNIKETLLVDYQVTRYGSPAQDLLYLIFSSARLDIKISKFAYLIKFYHQKLIENLITLNYTQALPTLRELHQMLIKYGLWTMVPVAITLPIVLCEPSDKASLAGLIGQTDNNQEFKNLLFSNERFLQHLKLIIPWLLYRGGLEY</sequence>
<reference evidence="3" key="1">
    <citation type="submission" date="2014-03" db="EMBL/GenBank/DDBJ databases">
        <authorList>
            <person name="Aksoy S."/>
            <person name="Warren W."/>
            <person name="Wilson R.K."/>
        </authorList>
    </citation>
    <scope>NUCLEOTIDE SEQUENCE [LARGE SCALE GENOMIC DNA]</scope>
    <source>
        <strain evidence="3">IAEA</strain>
    </source>
</reference>
<dbReference type="EnsemblMetazoa" id="GBRI021977-RA">
    <property type="protein sequence ID" value="GBRI021977-PA"/>
    <property type="gene ID" value="GBRI021977"/>
</dbReference>
<feature type="domain" description="CHK kinase-like" evidence="1">
    <location>
        <begin position="131"/>
        <end position="323"/>
    </location>
</feature>
<dbReference type="SUPFAM" id="SSF56112">
    <property type="entry name" value="Protein kinase-like (PK-like)"/>
    <property type="match status" value="1"/>
</dbReference>
<evidence type="ECO:0000259" key="1">
    <source>
        <dbReference type="SMART" id="SM00587"/>
    </source>
</evidence>
<organism evidence="2 3">
    <name type="scientific">Glossina brevipalpis</name>
    <dbReference type="NCBI Taxonomy" id="37001"/>
    <lineage>
        <taxon>Eukaryota</taxon>
        <taxon>Metazoa</taxon>
        <taxon>Ecdysozoa</taxon>
        <taxon>Arthropoda</taxon>
        <taxon>Hexapoda</taxon>
        <taxon>Insecta</taxon>
        <taxon>Pterygota</taxon>
        <taxon>Neoptera</taxon>
        <taxon>Endopterygota</taxon>
        <taxon>Diptera</taxon>
        <taxon>Brachycera</taxon>
        <taxon>Muscomorpha</taxon>
        <taxon>Hippoboscoidea</taxon>
        <taxon>Glossinidae</taxon>
        <taxon>Glossina</taxon>
    </lineage>
</organism>
<reference evidence="2" key="2">
    <citation type="submission" date="2020-05" db="UniProtKB">
        <authorList>
            <consortium name="EnsemblMetazoa"/>
        </authorList>
    </citation>
    <scope>IDENTIFICATION</scope>
    <source>
        <strain evidence="2">IAEA</strain>
    </source>
</reference>
<dbReference type="PANTHER" id="PTHR11012">
    <property type="entry name" value="PROTEIN KINASE-LIKE DOMAIN-CONTAINING"/>
    <property type="match status" value="1"/>
</dbReference>
<protein>
    <submittedName>
        <fullName evidence="2">CHK domain-containing protein</fullName>
    </submittedName>
</protein>
<evidence type="ECO:0000313" key="3">
    <source>
        <dbReference type="Proteomes" id="UP000091820"/>
    </source>
</evidence>
<keyword evidence="3" id="KW-1185">Reference proteome</keyword>
<dbReference type="Pfam" id="PF02958">
    <property type="entry name" value="EcKL"/>
    <property type="match status" value="1"/>
</dbReference>
<accession>A0A1A9WJG1</accession>
<dbReference type="PANTHER" id="PTHR11012:SF6">
    <property type="entry name" value="CHK DOMAIN OV1-RELATED"/>
    <property type="match status" value="1"/>
</dbReference>
<name>A0A1A9WJG1_9MUSC</name>
<dbReference type="InterPro" id="IPR011009">
    <property type="entry name" value="Kinase-like_dom_sf"/>
</dbReference>
<dbReference type="Proteomes" id="UP000091820">
    <property type="component" value="Unassembled WGS sequence"/>
</dbReference>